<dbReference type="Proteomes" id="UP000675121">
    <property type="component" value="Unassembled WGS sequence"/>
</dbReference>
<comment type="caution">
    <text evidence="2">The sequence shown here is derived from an EMBL/GenBank/DDBJ whole genome shotgun (WGS) entry which is preliminary data.</text>
</comment>
<evidence type="ECO:0000313" key="3">
    <source>
        <dbReference type="Proteomes" id="UP000675121"/>
    </source>
</evidence>
<evidence type="ECO:0000256" key="1">
    <source>
        <dbReference type="SAM" id="SignalP"/>
    </source>
</evidence>
<feature type="chain" id="PRO_5040164527" evidence="1">
    <location>
        <begin position="32"/>
        <end position="125"/>
    </location>
</feature>
<keyword evidence="3" id="KW-1185">Reference proteome</keyword>
<accession>A0A9N8MKR3</accession>
<dbReference type="AlphaFoldDB" id="A0A9N8MKR3"/>
<organism evidence="2 3">
    <name type="scientific">Paraburkholderia domus</name>
    <dbReference type="NCBI Taxonomy" id="2793075"/>
    <lineage>
        <taxon>Bacteria</taxon>
        <taxon>Pseudomonadati</taxon>
        <taxon>Pseudomonadota</taxon>
        <taxon>Betaproteobacteria</taxon>
        <taxon>Burkholderiales</taxon>
        <taxon>Burkholderiaceae</taxon>
        <taxon>Paraburkholderia</taxon>
    </lineage>
</organism>
<sequence>MRRIKSALRTIWCVGQASAGTALLWSALAYAQEMEPRTYSAVSIGTNFVLVDYARSSGGFSFDPSLPITDVEAKINTYSFGYSHSLGLAGHTASVAVSAPYANANVTGDVEGMPEQADRSGLDDA</sequence>
<feature type="signal peptide" evidence="1">
    <location>
        <begin position="1"/>
        <end position="31"/>
    </location>
</feature>
<keyword evidence="1" id="KW-0732">Signal</keyword>
<dbReference type="RefSeq" id="WP_201074258.1">
    <property type="nucleotide sequence ID" value="NZ_CAJNAS010000002.1"/>
</dbReference>
<gene>
    <name evidence="2" type="ORF">R70211_01055</name>
</gene>
<name>A0A9N8MKR3_9BURK</name>
<reference evidence="2" key="1">
    <citation type="submission" date="2021-02" db="EMBL/GenBank/DDBJ databases">
        <authorList>
            <person name="Vanwijnsberghe S."/>
        </authorList>
    </citation>
    <scope>NUCLEOTIDE SEQUENCE</scope>
    <source>
        <strain evidence="2">R-70211</strain>
    </source>
</reference>
<proteinExistence type="predicted"/>
<evidence type="ECO:0000313" key="2">
    <source>
        <dbReference type="EMBL" id="CAE6869001.1"/>
    </source>
</evidence>
<protein>
    <submittedName>
        <fullName evidence="2">Uncharacterized protein</fullName>
    </submittedName>
</protein>
<dbReference type="EMBL" id="CAJNAS010000002">
    <property type="protein sequence ID" value="CAE6869001.1"/>
    <property type="molecule type" value="Genomic_DNA"/>
</dbReference>